<evidence type="ECO:0000256" key="4">
    <source>
        <dbReference type="ARBA" id="ARBA00022942"/>
    </source>
</evidence>
<evidence type="ECO:0008006" key="9">
    <source>
        <dbReference type="Google" id="ProtNLM"/>
    </source>
</evidence>
<dbReference type="InterPro" id="IPR016024">
    <property type="entry name" value="ARM-type_fold"/>
</dbReference>
<dbReference type="GO" id="GO:0005634">
    <property type="term" value="C:nucleus"/>
    <property type="evidence" value="ECO:0007669"/>
    <property type="project" value="TreeGrafter"/>
</dbReference>
<feature type="domain" description="Proteasome component Ecm29 N-terminal" evidence="5">
    <location>
        <begin position="14"/>
        <end position="540"/>
    </location>
</feature>
<dbReference type="InterPro" id="IPR011989">
    <property type="entry name" value="ARM-like"/>
</dbReference>
<dbReference type="FunCoup" id="A0A0D1XLC3">
    <property type="interactions" value="953"/>
</dbReference>
<dbReference type="Pfam" id="PF24492">
    <property type="entry name" value="HEAT_ECM29"/>
    <property type="match status" value="1"/>
</dbReference>
<dbReference type="OrthoDB" id="16066at2759"/>
<dbReference type="Pfam" id="PF23731">
    <property type="entry name" value="ARM_ECM29_C"/>
    <property type="match status" value="1"/>
</dbReference>
<dbReference type="PANTHER" id="PTHR23346">
    <property type="entry name" value="TRANSLATIONAL ACTIVATOR GCN1-RELATED"/>
    <property type="match status" value="1"/>
</dbReference>
<dbReference type="GeneID" id="27313418"/>
<dbReference type="SUPFAM" id="SSF48371">
    <property type="entry name" value="ARM repeat"/>
    <property type="match status" value="2"/>
</dbReference>
<dbReference type="InterPro" id="IPR024372">
    <property type="entry name" value="Ecm29_N"/>
</dbReference>
<gene>
    <name evidence="7" type="ORF">PV09_05445</name>
</gene>
<protein>
    <recommendedName>
        <fullName evidence="9">Proteasome component ECM29</fullName>
    </recommendedName>
</protein>
<keyword evidence="3" id="KW-0677">Repeat</keyword>
<dbReference type="Proteomes" id="UP000053259">
    <property type="component" value="Unassembled WGS sequence"/>
</dbReference>
<dbReference type="GO" id="GO:0060090">
    <property type="term" value="F:molecular adaptor activity"/>
    <property type="evidence" value="ECO:0007669"/>
    <property type="project" value="InterPro"/>
</dbReference>
<dbReference type="VEuPathDB" id="FungiDB:PV09_05445"/>
<keyword evidence="2" id="KW-0963">Cytoplasm</keyword>
<evidence type="ECO:0000256" key="2">
    <source>
        <dbReference type="ARBA" id="ARBA00022490"/>
    </source>
</evidence>
<sequence>MSTASTEQRELSLVDKVELRIALADTDAKLSNLLNTYLAPLLLKLASEHLSVRNKVITVCQHLNTRLQSPSVELPVASLLRQFKDQNVKLIRHFDLLYAQQGFKRLSAKDKHELVPVLIKDVASVVRNPKDQSGAQFFNLFLQALHYYEFPRKGSKDEDELRNTLELSDDDGGVLAFWFEKLILLEVAKPSSSDAAVQGMPGVTEDEKQFLNVYGRPGVWDPSSPGGMQFKATKLLVLKFLSTGAFNDNERFMPALVASAHRDSNIADRGEDLLKHAIADVNVDDTSIIERLFDTYLGTEGRPPVAPPLQIKILSVLQRSAVSATAFPEKCLHIIEQGISTGGNSIRGREATKLHAAIFGFANFFLRSGAKCSLKQATPVIISKMQQYIHDQGWPSPNTKDELTLRRNAYEMIGACAKAGGIQDIALLDWLFRSLSDDRSDRETSLAIEHALAMMIDSFSFIYLDNKAASADDEDTEMTDRVTRATIDDLSELLYRYVEEDGSSERGVNRGRSTSYIAARFANRCLPYNNTIGRWIDILAAGGPAGAKMEVVEEGKKGLDPYWFVTLNSDRKDLWTRPGGSSDRPEVLFPSFVEMFKQVFTRPSERILDDPAQALREFLKRYPHAIGPALSFCWRIFVNEALTQRKITVPIDTEWERKLENGVKQDLEIRAALKAYLNLLLQNSNDGTMAFKAFVMMCFEAMIINDGNGIPNCQDILVQAVSICPRGFLSSICTMADIQRLVPSLKSNDTLSRRSAASVLGMLSYVDDEANLIRVLDNLLLAAETHDHAIGATINQINGCIMASASALSRVSFANKFLDEKLLGLLQRLNTIIWAILRSSNDQTLLDAAYYAVEQLSIFRIYKQKLELDSSKMREMIDLLVKKAKTGNEKASKALGRFGVFISEDDDGQILQYLEEQLYMLHEIRDLGTQFAVGEALCCIACGWANTALQLDMDVDLPIPVNEKNSKLPEVLQRTIANCRASKPALRKASVIWLLCLVQFCGHLPEIKGQLRACQAAFGNSLSDRDDLVQEAASRGLGLVYAKGDRELREDLVRDLMKSFSSDKSNLAGNVDDETTLFDPGALRTGDGDNSITTYKDILSLASEIGNPGLVYQFMSLAANNAIWSNRAAFANSGLRSILSDSTVEGYLSENPKLYSKLFRYRFDPNTNVQRSMNDIWNSLVRDSRATIEKYFDAIMDDLLANILTKEWRVRQACCEAIADLVQGRQLITYEKYLTEIWSRCFKVLDDIKESVRVAAAKLARVLSQILVRSLEASESSTKNAEAVLKHVLPFLLSNSGLESSAEEVRLFSLHTILEVVKKASPMALRPFIPELVERMLALFTDLEPGSVNYIHLNASQYKISEEKLDGLRLNMVRNSPVTEAIDRCFDLADVDTMEKAAVAIEKAMKAAVGLPSKLACGNTLVSLTLRHRELLRPHAGRFLKLLEKYSLDRNETASSTYAAASGYLCKVATDKQILRLVKYAMKLYIEDEDEKHRVVSADIVRAIAKQVPDRFNSLSSDILPFVFVAKHDGQDGIRELNTKTWEENVGVTAVSLHLKEIIAMSLELLDSPRWNLKHSAARSVAEATTALSSGYDGISEDQAALLWPALRKSLEGKTWDGKEEIVGAFARFSESVKPGKFRDGITSDIIKIALREAKRQNKTYQQFAIPALGTVAAALPRTGQVDWHKEVVAIVQPVIEDMVSSYSDKMDVDGRDAYLEDKKREATLCGCIESLEKSFSLETENLSEAVPERLDVVLSLFVKSSSVRIRGIELAIYANLERLFNKLRGNLAKNLESRSLDLAKPINLLFFQHDPSGYLESVRLQRAKALLSLSRIGAPSLVHDVLHSDQVLAEISKEPALAVQDILRQIKLE</sequence>
<keyword evidence="4" id="KW-0647">Proteasome</keyword>
<accession>A0A0D1XLC3</accession>
<dbReference type="InParanoid" id="A0A0D1XLC3"/>
<dbReference type="RefSeq" id="XP_016213090.1">
    <property type="nucleotide sequence ID" value="XM_016358951.1"/>
</dbReference>
<evidence type="ECO:0000313" key="8">
    <source>
        <dbReference type="Proteomes" id="UP000053259"/>
    </source>
</evidence>
<evidence type="ECO:0000256" key="3">
    <source>
        <dbReference type="ARBA" id="ARBA00022737"/>
    </source>
</evidence>
<evidence type="ECO:0000313" key="7">
    <source>
        <dbReference type="EMBL" id="KIW03221.1"/>
    </source>
</evidence>
<dbReference type="InterPro" id="IPR055443">
    <property type="entry name" value="HEAT_ECM29"/>
</dbReference>
<dbReference type="Gene3D" id="1.25.10.10">
    <property type="entry name" value="Leucine-rich Repeat Variant"/>
    <property type="match status" value="2"/>
</dbReference>
<feature type="domain" description="Proteasome adapter and scaffold protein ECM29 HEAT-repeat" evidence="6">
    <location>
        <begin position="1325"/>
        <end position="1485"/>
    </location>
</feature>
<proteinExistence type="predicted"/>
<dbReference type="GO" id="GO:0043248">
    <property type="term" value="P:proteasome assembly"/>
    <property type="evidence" value="ECO:0007669"/>
    <property type="project" value="InterPro"/>
</dbReference>
<dbReference type="EMBL" id="KN847545">
    <property type="protein sequence ID" value="KIW03221.1"/>
    <property type="molecule type" value="Genomic_DNA"/>
</dbReference>
<evidence type="ECO:0000259" key="5">
    <source>
        <dbReference type="Pfam" id="PF13001"/>
    </source>
</evidence>
<dbReference type="Pfam" id="PF13001">
    <property type="entry name" value="ECM29_N"/>
    <property type="match status" value="1"/>
</dbReference>
<dbReference type="HOGENOM" id="CLU_000880_1_0_1"/>
<evidence type="ECO:0000256" key="1">
    <source>
        <dbReference type="ARBA" id="ARBA00004496"/>
    </source>
</evidence>
<name>A0A0D1XLC3_9PEZI</name>
<dbReference type="GO" id="GO:0005737">
    <property type="term" value="C:cytoplasm"/>
    <property type="evidence" value="ECO:0007669"/>
    <property type="project" value="UniProtKB-SubCell"/>
</dbReference>
<keyword evidence="8" id="KW-1185">Reference proteome</keyword>
<comment type="subcellular location">
    <subcellularLocation>
        <location evidence="1">Cytoplasm</location>
    </subcellularLocation>
</comment>
<dbReference type="STRING" id="253628.A0A0D1XLC3"/>
<dbReference type="PANTHER" id="PTHR23346:SF19">
    <property type="entry name" value="PROTEASOME ADAPTER AND SCAFFOLD PROTEIN ECM29"/>
    <property type="match status" value="1"/>
</dbReference>
<dbReference type="GO" id="GO:0036503">
    <property type="term" value="P:ERAD pathway"/>
    <property type="evidence" value="ECO:0007669"/>
    <property type="project" value="TreeGrafter"/>
</dbReference>
<reference evidence="7 8" key="1">
    <citation type="submission" date="2015-01" db="EMBL/GenBank/DDBJ databases">
        <title>The Genome Sequence of Ochroconis gallopava CBS43764.</title>
        <authorList>
            <consortium name="The Broad Institute Genomics Platform"/>
            <person name="Cuomo C."/>
            <person name="de Hoog S."/>
            <person name="Gorbushina A."/>
            <person name="Stielow B."/>
            <person name="Teixiera M."/>
            <person name="Abouelleil A."/>
            <person name="Chapman S.B."/>
            <person name="Priest M."/>
            <person name="Young S.K."/>
            <person name="Wortman J."/>
            <person name="Nusbaum C."/>
            <person name="Birren B."/>
        </authorList>
    </citation>
    <scope>NUCLEOTIDE SEQUENCE [LARGE SCALE GENOMIC DNA]</scope>
    <source>
        <strain evidence="7 8">CBS 43764</strain>
    </source>
</reference>
<organism evidence="7 8">
    <name type="scientific">Verruconis gallopava</name>
    <dbReference type="NCBI Taxonomy" id="253628"/>
    <lineage>
        <taxon>Eukaryota</taxon>
        <taxon>Fungi</taxon>
        <taxon>Dikarya</taxon>
        <taxon>Ascomycota</taxon>
        <taxon>Pezizomycotina</taxon>
        <taxon>Dothideomycetes</taxon>
        <taxon>Pleosporomycetidae</taxon>
        <taxon>Venturiales</taxon>
        <taxon>Sympoventuriaceae</taxon>
        <taxon>Verruconis</taxon>
    </lineage>
</organism>
<evidence type="ECO:0000259" key="6">
    <source>
        <dbReference type="Pfam" id="PF24492"/>
    </source>
</evidence>
<dbReference type="GO" id="GO:0000502">
    <property type="term" value="C:proteasome complex"/>
    <property type="evidence" value="ECO:0007669"/>
    <property type="project" value="UniProtKB-KW"/>
</dbReference>